<organism evidence="3 4">
    <name type="scientific">Candidatus Coprenecus avistercoris</name>
    <dbReference type="NCBI Taxonomy" id="2840730"/>
    <lineage>
        <taxon>Bacteria</taxon>
        <taxon>Pseudomonadati</taxon>
        <taxon>Bacteroidota</taxon>
        <taxon>Bacteroidia</taxon>
        <taxon>Bacteroidales</taxon>
        <taxon>Rikenellaceae</taxon>
        <taxon>Rikenellaceae incertae sedis</taxon>
        <taxon>Candidatus Coprenecus</taxon>
    </lineage>
</organism>
<dbReference type="Gene3D" id="3.40.50.261">
    <property type="entry name" value="Succinyl-CoA synthetase domains"/>
    <property type="match status" value="2"/>
</dbReference>
<dbReference type="PROSITE" id="PS50975">
    <property type="entry name" value="ATP_GRASP"/>
    <property type="match status" value="1"/>
</dbReference>
<dbReference type="Pfam" id="PF13380">
    <property type="entry name" value="CoA_binding_2"/>
    <property type="match status" value="1"/>
</dbReference>
<dbReference type="Gene3D" id="3.30.1490.20">
    <property type="entry name" value="ATP-grasp fold, A domain"/>
    <property type="match status" value="1"/>
</dbReference>
<dbReference type="Proteomes" id="UP000886744">
    <property type="component" value="Unassembled WGS sequence"/>
</dbReference>
<protein>
    <submittedName>
        <fullName evidence="3">Acetate--CoA ligase family protein</fullName>
    </submittedName>
</protein>
<proteinExistence type="predicted"/>
<reference evidence="3" key="1">
    <citation type="submission" date="2020-10" db="EMBL/GenBank/DDBJ databases">
        <authorList>
            <person name="Gilroy R."/>
        </authorList>
    </citation>
    <scope>NUCLEOTIDE SEQUENCE</scope>
    <source>
        <strain evidence="3">ChiHjej13B12-12457</strain>
    </source>
</reference>
<evidence type="ECO:0000256" key="1">
    <source>
        <dbReference type="PROSITE-ProRule" id="PRU00409"/>
    </source>
</evidence>
<dbReference type="EMBL" id="DVHI01000061">
    <property type="protein sequence ID" value="HIR62815.1"/>
    <property type="molecule type" value="Genomic_DNA"/>
</dbReference>
<keyword evidence="3" id="KW-0436">Ligase</keyword>
<dbReference type="Gene3D" id="3.30.470.20">
    <property type="entry name" value="ATP-grasp fold, B domain"/>
    <property type="match status" value="1"/>
</dbReference>
<evidence type="ECO:0000259" key="2">
    <source>
        <dbReference type="PROSITE" id="PS50975"/>
    </source>
</evidence>
<dbReference type="InterPro" id="IPR011761">
    <property type="entry name" value="ATP-grasp"/>
</dbReference>
<accession>A0A9D1J6M9</accession>
<dbReference type="GO" id="GO:0046872">
    <property type="term" value="F:metal ion binding"/>
    <property type="evidence" value="ECO:0007669"/>
    <property type="project" value="InterPro"/>
</dbReference>
<dbReference type="InterPro" id="IPR036291">
    <property type="entry name" value="NAD(P)-bd_dom_sf"/>
</dbReference>
<dbReference type="Gene3D" id="3.40.50.720">
    <property type="entry name" value="NAD(P)-binding Rossmann-like Domain"/>
    <property type="match status" value="1"/>
</dbReference>
<dbReference type="Pfam" id="PF13607">
    <property type="entry name" value="Succ_CoA_lig"/>
    <property type="match status" value="1"/>
</dbReference>
<dbReference type="InterPro" id="IPR003781">
    <property type="entry name" value="CoA-bd"/>
</dbReference>
<dbReference type="PANTHER" id="PTHR42793:SF1">
    <property type="entry name" value="PEPTIDYL-LYSINE N-ACETYLTRANSFERASE PATZ"/>
    <property type="match status" value="1"/>
</dbReference>
<dbReference type="SMART" id="SM00881">
    <property type="entry name" value="CoA_binding"/>
    <property type="match status" value="1"/>
</dbReference>
<dbReference type="SUPFAM" id="SSF51735">
    <property type="entry name" value="NAD(P)-binding Rossmann-fold domains"/>
    <property type="match status" value="1"/>
</dbReference>
<sequence>MITKELIAPKSIVVVGGSDDVHKPGGATLKNLLNTHYAGELYVVNPKCDTAQGVKSYRDIELLPSVDCAILAIPAKMCLATVETLCNKKACKAIIILSAGFKEDSKEGAEWERKITEVCNSTGTALIGPNCVGVMTQHYIGAFIQPVPKINPMGATLISGSGATIVFILEAAMQLGLHFNQVFSVGNCAQIGVEDALEYMDENYVHGKSSPVIMLYIESMNDPAKLARHARSLIAKGARIAAIKAGYSEAGSRAASSHTGAMASPDKAVSALFRKTGIVRCYSRTELVTVAAAMMYPEPQGRRVGIVTHAGGPAVMQTDVLSSNGIEIPRLSGPKAEELLKKLYIGSSTANPIDFLATGTAEQLGYILDACENDFDVDAITIIFGNPGLTTVYDVYDLIGEKIRNSRKPIYPVLPSVVNAHDEIQAFHDKGFISFPDEVALGSAIVKIMNRPKPIDGCTLPPVDKKMIREVIDSNGNGYLAPDQVQLLLDAAGINRSREYVVSELGEAIEAAKEIKYPVVMKVVGPIHKSDVGGVSLNITDDNTLTSEFYRMMRIKDATGVLLQPMLSGTEVFVGAKREEKFGHLLLCGLGGIYVEALNDISYALSPVSKIEADEMISGLRSFKLLKGIRGKEGVNLVLFNEVIRRVSALCAAAPEIYEMDINPLLGNSKSITAVDARIRIEKADAAI</sequence>
<comment type="caution">
    <text evidence="3">The sequence shown here is derived from an EMBL/GenBank/DDBJ whole genome shotgun (WGS) entry which is preliminary data.</text>
</comment>
<gene>
    <name evidence="3" type="ORF">IAC94_04760</name>
</gene>
<dbReference type="InterPro" id="IPR032875">
    <property type="entry name" value="Succ_CoA_lig_flav_dom"/>
</dbReference>
<feature type="domain" description="ATP-grasp" evidence="2">
    <location>
        <begin position="486"/>
        <end position="688"/>
    </location>
</feature>
<dbReference type="SUPFAM" id="SSF56059">
    <property type="entry name" value="Glutathione synthetase ATP-binding domain-like"/>
    <property type="match status" value="1"/>
</dbReference>
<dbReference type="AlphaFoldDB" id="A0A9D1J6M9"/>
<dbReference type="SUPFAM" id="SSF52210">
    <property type="entry name" value="Succinyl-CoA synthetase domains"/>
    <property type="match status" value="2"/>
</dbReference>
<name>A0A9D1J6M9_9BACT</name>
<dbReference type="PANTHER" id="PTHR42793">
    <property type="entry name" value="COA BINDING DOMAIN CONTAINING PROTEIN"/>
    <property type="match status" value="1"/>
</dbReference>
<reference evidence="3" key="2">
    <citation type="journal article" date="2021" name="PeerJ">
        <title>Extensive microbial diversity within the chicken gut microbiome revealed by metagenomics and culture.</title>
        <authorList>
            <person name="Gilroy R."/>
            <person name="Ravi A."/>
            <person name="Getino M."/>
            <person name="Pursley I."/>
            <person name="Horton D.L."/>
            <person name="Alikhan N.F."/>
            <person name="Baker D."/>
            <person name="Gharbi K."/>
            <person name="Hall N."/>
            <person name="Watson M."/>
            <person name="Adriaenssens E.M."/>
            <person name="Foster-Nyarko E."/>
            <person name="Jarju S."/>
            <person name="Secka A."/>
            <person name="Antonio M."/>
            <person name="Oren A."/>
            <person name="Chaudhuri R.R."/>
            <person name="La Ragione R."/>
            <person name="Hildebrand F."/>
            <person name="Pallen M.J."/>
        </authorList>
    </citation>
    <scope>NUCLEOTIDE SEQUENCE</scope>
    <source>
        <strain evidence="3">ChiHjej13B12-12457</strain>
    </source>
</reference>
<evidence type="ECO:0000313" key="4">
    <source>
        <dbReference type="Proteomes" id="UP000886744"/>
    </source>
</evidence>
<evidence type="ECO:0000313" key="3">
    <source>
        <dbReference type="EMBL" id="HIR62815.1"/>
    </source>
</evidence>
<keyword evidence="1" id="KW-0067">ATP-binding</keyword>
<keyword evidence="1" id="KW-0547">Nucleotide-binding</keyword>
<dbReference type="InterPro" id="IPR013815">
    <property type="entry name" value="ATP_grasp_subdomain_1"/>
</dbReference>
<dbReference type="InterPro" id="IPR016102">
    <property type="entry name" value="Succinyl-CoA_synth-like"/>
</dbReference>
<dbReference type="GO" id="GO:0005524">
    <property type="term" value="F:ATP binding"/>
    <property type="evidence" value="ECO:0007669"/>
    <property type="project" value="UniProtKB-UniRule"/>
</dbReference>
<dbReference type="GO" id="GO:0016874">
    <property type="term" value="F:ligase activity"/>
    <property type="evidence" value="ECO:0007669"/>
    <property type="project" value="UniProtKB-KW"/>
</dbReference>
<dbReference type="Pfam" id="PF13549">
    <property type="entry name" value="ATP-grasp_5"/>
    <property type="match status" value="1"/>
</dbReference>